<dbReference type="EMBL" id="CAJVPP010009097">
    <property type="protein sequence ID" value="CAG8702194.1"/>
    <property type="molecule type" value="Genomic_DNA"/>
</dbReference>
<keyword evidence="2" id="KW-1185">Reference proteome</keyword>
<gene>
    <name evidence="1" type="ORF">FMOSSE_LOCUS13874</name>
</gene>
<evidence type="ECO:0000313" key="2">
    <source>
        <dbReference type="Proteomes" id="UP000789375"/>
    </source>
</evidence>
<evidence type="ECO:0000313" key="1">
    <source>
        <dbReference type="EMBL" id="CAG8702194.1"/>
    </source>
</evidence>
<proteinExistence type="predicted"/>
<dbReference type="Proteomes" id="UP000789375">
    <property type="component" value="Unassembled WGS sequence"/>
</dbReference>
<feature type="non-terminal residue" evidence="1">
    <location>
        <position position="1"/>
    </location>
</feature>
<name>A0A9N9HRN3_FUNMO</name>
<protein>
    <submittedName>
        <fullName evidence="1">4167_t:CDS:1</fullName>
    </submittedName>
</protein>
<sequence>KIISLTTDKQQMIRQFKLNHDLILNRSSIQPSKQALVDNGDFDFDISLFKKEPLVYTSINDSLGLINNNNVAGSKNLSDICINFPIAEIKYKGNLLKSASKYTYDEKTLQDMYGHFLAMKFLVGGQLFIKGINSTATTQIDILKFDLFRAYYSAKYSRNIPFDNLFDLNLLPRIETLDGKLLYTHEELSNWMNNLYQKKVIELISYEELIPISQLTSSKSLDNFENFNELKLGIANFDKKLSFEDWVGDSLHDNLMSWASNFHLFQGLIFNKNNEIEISKKIAINFINELPKVNPSDKNYLKVIKPSTKLEVNLISNNIFTIKNLHSFPFIKSNVKGYGNYNHILIKFEEYEIFLNKDNINPTKEFEEAIEKALDSMNPFEALQKIFDEYGHLFPQRIVLGRSLKNITSNNSSNSIIEHIDLKPSIFESIKPHLDKLNISYLLTQKGKIVEENNWSNWIKNSKNLEIIEFDNIVSFYEVLKAVQRKKIDDILVNDFKIIMTGITDLRDLDNKNVEHYKRINVEPRLKDDDYRVFGSIITKNYSKLKEFYVNFGLCEFNGFYALISKLIVETSINIAECYVLWMVVGNPSKLSAFSPNNRECKVKCFEKSFTYQPNKSNYNIELPLKLSHGNVIFVHTYDSSTNYEHIVKLDSWKDSAINIQMVKATNDSIDINLSICILTSGHKKLKIDNTNEVSSECSFDLLGYILTAGFYNEN</sequence>
<accession>A0A9N9HRN3</accession>
<reference evidence="1" key="1">
    <citation type="submission" date="2021-06" db="EMBL/GenBank/DDBJ databases">
        <authorList>
            <person name="Kallberg Y."/>
            <person name="Tangrot J."/>
            <person name="Rosling A."/>
        </authorList>
    </citation>
    <scope>NUCLEOTIDE SEQUENCE</scope>
    <source>
        <strain evidence="1">87-6 pot B 2015</strain>
    </source>
</reference>
<organism evidence="1 2">
    <name type="scientific">Funneliformis mosseae</name>
    <name type="common">Endomycorrhizal fungus</name>
    <name type="synonym">Glomus mosseae</name>
    <dbReference type="NCBI Taxonomy" id="27381"/>
    <lineage>
        <taxon>Eukaryota</taxon>
        <taxon>Fungi</taxon>
        <taxon>Fungi incertae sedis</taxon>
        <taxon>Mucoromycota</taxon>
        <taxon>Glomeromycotina</taxon>
        <taxon>Glomeromycetes</taxon>
        <taxon>Glomerales</taxon>
        <taxon>Glomeraceae</taxon>
        <taxon>Funneliformis</taxon>
    </lineage>
</organism>
<dbReference type="AlphaFoldDB" id="A0A9N9HRN3"/>
<comment type="caution">
    <text evidence="1">The sequence shown here is derived from an EMBL/GenBank/DDBJ whole genome shotgun (WGS) entry which is preliminary data.</text>
</comment>